<evidence type="ECO:0000259" key="1">
    <source>
        <dbReference type="PROSITE" id="PS50041"/>
    </source>
</evidence>
<dbReference type="InterPro" id="IPR001304">
    <property type="entry name" value="C-type_lectin-like"/>
</dbReference>
<dbReference type="SMART" id="SM00034">
    <property type="entry name" value="CLECT"/>
    <property type="match status" value="1"/>
</dbReference>
<evidence type="ECO:0000313" key="3">
    <source>
        <dbReference type="Proteomes" id="UP000265120"/>
    </source>
</evidence>
<reference evidence="2" key="2">
    <citation type="submission" date="2025-08" db="UniProtKB">
        <authorList>
            <consortium name="Ensembl"/>
        </authorList>
    </citation>
    <scope>IDENTIFICATION</scope>
</reference>
<evidence type="ECO:0000313" key="2">
    <source>
        <dbReference type="Ensembl" id="ENSCSEP00000012122.1"/>
    </source>
</evidence>
<name>A0A3P8VCK0_CYNSE</name>
<protein>
    <recommendedName>
        <fullName evidence="1">C-type lectin domain-containing protein</fullName>
    </recommendedName>
</protein>
<dbReference type="PANTHER" id="PTHR45784">
    <property type="entry name" value="C-TYPE LECTIN DOMAIN FAMILY 20 MEMBER A-RELATED"/>
    <property type="match status" value="1"/>
</dbReference>
<dbReference type="AlphaFoldDB" id="A0A3P8VCK0"/>
<dbReference type="CDD" id="cd00037">
    <property type="entry name" value="CLECT"/>
    <property type="match status" value="1"/>
</dbReference>
<reference evidence="2" key="3">
    <citation type="submission" date="2025-09" db="UniProtKB">
        <authorList>
            <consortium name="Ensembl"/>
        </authorList>
    </citation>
    <scope>IDENTIFICATION</scope>
</reference>
<dbReference type="Proteomes" id="UP000265120">
    <property type="component" value="Chromosome 13"/>
</dbReference>
<dbReference type="PROSITE" id="PS50041">
    <property type="entry name" value="C_TYPE_LECTIN_2"/>
    <property type="match status" value="1"/>
</dbReference>
<accession>A0A3P8VCK0</accession>
<organism evidence="2 3">
    <name type="scientific">Cynoglossus semilaevis</name>
    <name type="common">Tongue sole</name>
    <dbReference type="NCBI Taxonomy" id="244447"/>
    <lineage>
        <taxon>Eukaryota</taxon>
        <taxon>Metazoa</taxon>
        <taxon>Chordata</taxon>
        <taxon>Craniata</taxon>
        <taxon>Vertebrata</taxon>
        <taxon>Euteleostomi</taxon>
        <taxon>Actinopterygii</taxon>
        <taxon>Neopterygii</taxon>
        <taxon>Teleostei</taxon>
        <taxon>Neoteleostei</taxon>
        <taxon>Acanthomorphata</taxon>
        <taxon>Carangaria</taxon>
        <taxon>Pleuronectiformes</taxon>
        <taxon>Pleuronectoidei</taxon>
        <taxon>Cynoglossidae</taxon>
        <taxon>Cynoglossinae</taxon>
        <taxon>Cynoglossus</taxon>
    </lineage>
</organism>
<dbReference type="GeneTree" id="ENSGT00950000183411"/>
<dbReference type="Gene3D" id="3.10.100.10">
    <property type="entry name" value="Mannose-Binding Protein A, subunit A"/>
    <property type="match status" value="1"/>
</dbReference>
<sequence>MFCTEKHKDTKKLPFSLAYNMTWIDAMTYCRTHHIELVQITSNEIQEKVAEKAKNATSAHVWLGLRYTCSFNFWFWTRSMSGCYQNWAAGEGPEGGNGCGVTGAIEATGGQQWVGLPETEELNFICSTCDSPV</sequence>
<dbReference type="OMA" id="CFFFMAD"/>
<reference evidence="2 3" key="1">
    <citation type="journal article" date="2014" name="Nat. Genet.">
        <title>Whole-genome sequence of a flatfish provides insights into ZW sex chromosome evolution and adaptation to a benthic lifestyle.</title>
        <authorList>
            <person name="Chen S."/>
            <person name="Zhang G."/>
            <person name="Shao C."/>
            <person name="Huang Q."/>
            <person name="Liu G."/>
            <person name="Zhang P."/>
            <person name="Song W."/>
            <person name="An N."/>
            <person name="Chalopin D."/>
            <person name="Volff J.N."/>
            <person name="Hong Y."/>
            <person name="Li Q."/>
            <person name="Sha Z."/>
            <person name="Zhou H."/>
            <person name="Xie M."/>
            <person name="Yu Q."/>
            <person name="Liu Y."/>
            <person name="Xiang H."/>
            <person name="Wang N."/>
            <person name="Wu K."/>
            <person name="Yang C."/>
            <person name="Zhou Q."/>
            <person name="Liao X."/>
            <person name="Yang L."/>
            <person name="Hu Q."/>
            <person name="Zhang J."/>
            <person name="Meng L."/>
            <person name="Jin L."/>
            <person name="Tian Y."/>
            <person name="Lian J."/>
            <person name="Yang J."/>
            <person name="Miao G."/>
            <person name="Liu S."/>
            <person name="Liang Z."/>
            <person name="Yan F."/>
            <person name="Li Y."/>
            <person name="Sun B."/>
            <person name="Zhang H."/>
            <person name="Zhang J."/>
            <person name="Zhu Y."/>
            <person name="Du M."/>
            <person name="Zhao Y."/>
            <person name="Schartl M."/>
            <person name="Tang Q."/>
            <person name="Wang J."/>
        </authorList>
    </citation>
    <scope>NUCLEOTIDE SEQUENCE</scope>
</reference>
<dbReference type="SUPFAM" id="SSF56436">
    <property type="entry name" value="C-type lectin-like"/>
    <property type="match status" value="1"/>
</dbReference>
<dbReference type="InterPro" id="IPR016187">
    <property type="entry name" value="CTDL_fold"/>
</dbReference>
<dbReference type="Ensembl" id="ENSCSET00000012265.1">
    <property type="protein sequence ID" value="ENSCSEP00000012122.1"/>
    <property type="gene ID" value="ENSCSEG00000007813.1"/>
</dbReference>
<dbReference type="InterPro" id="IPR016186">
    <property type="entry name" value="C-type_lectin-like/link_sf"/>
</dbReference>
<dbReference type="InParanoid" id="A0A3P8VCK0"/>
<keyword evidence="3" id="KW-1185">Reference proteome</keyword>
<dbReference type="PANTHER" id="PTHR45784:SF3">
    <property type="entry name" value="C-TYPE LECTIN DOMAIN FAMILY 4 MEMBER K-LIKE-RELATED"/>
    <property type="match status" value="1"/>
</dbReference>
<proteinExistence type="predicted"/>
<feature type="domain" description="C-type lectin" evidence="1">
    <location>
        <begin position="15"/>
        <end position="127"/>
    </location>
</feature>
<dbReference type="Pfam" id="PF00059">
    <property type="entry name" value="Lectin_C"/>
    <property type="match status" value="1"/>
</dbReference>